<gene>
    <name evidence="14" type="ORF">Metli_0744</name>
</gene>
<keyword evidence="2" id="KW-1277">Toxin-antitoxin system</keyword>
<keyword evidence="8" id="KW-0460">Magnesium</keyword>
<dbReference type="InterPro" id="IPR002934">
    <property type="entry name" value="Polymerase_NTP_transf_dom"/>
</dbReference>
<dbReference type="EC" id="2.7.7.108" evidence="9"/>
<keyword evidence="15" id="KW-1185">Reference proteome</keyword>
<dbReference type="RefSeq" id="WP_004038134.1">
    <property type="nucleotide sequence ID" value="NZ_CM001555.1"/>
</dbReference>
<keyword evidence="4" id="KW-0548">Nucleotidyltransferase</keyword>
<dbReference type="Pfam" id="PF01909">
    <property type="entry name" value="NTP_transf_2"/>
    <property type="match status" value="1"/>
</dbReference>
<evidence type="ECO:0000256" key="11">
    <source>
        <dbReference type="ARBA" id="ARBA00047518"/>
    </source>
</evidence>
<comment type="catalytic activity">
    <reaction evidence="11">
        <text>O-(5'-adenylyl)-L-tyrosyl-[protein] + ATP = O-[5'-(adenylyl-(5'-&gt;3')-adenylyl)]-L-tyrosyl-[protein] + diphosphate</text>
        <dbReference type="Rhea" id="RHEA:66528"/>
        <dbReference type="Rhea" id="RHEA-COMP:13846"/>
        <dbReference type="Rhea" id="RHEA-COMP:17046"/>
        <dbReference type="ChEBI" id="CHEBI:30616"/>
        <dbReference type="ChEBI" id="CHEBI:33019"/>
        <dbReference type="ChEBI" id="CHEBI:83624"/>
        <dbReference type="ChEBI" id="CHEBI:167160"/>
    </reaction>
</comment>
<evidence type="ECO:0000256" key="9">
    <source>
        <dbReference type="ARBA" id="ARBA00034531"/>
    </source>
</evidence>
<comment type="similarity">
    <text evidence="10">Belongs to the MntA antitoxin family.</text>
</comment>
<evidence type="ECO:0000256" key="5">
    <source>
        <dbReference type="ARBA" id="ARBA00022723"/>
    </source>
</evidence>
<protein>
    <recommendedName>
        <fullName evidence="9">protein adenylyltransferase</fullName>
        <ecNumber evidence="9">2.7.7.108</ecNumber>
    </recommendedName>
</protein>
<evidence type="ECO:0000256" key="6">
    <source>
        <dbReference type="ARBA" id="ARBA00022741"/>
    </source>
</evidence>
<sequence>MAGTGSVEPVIDLLRAIKPLLKKKYGVVDIGVFGSYARGEEVEGSDLDILVDLAEPIGWDVVDLKEELEHILGRRVDLVLKGGVVGRKRLFKAISEDIIYA</sequence>
<comment type="catalytic activity">
    <reaction evidence="12">
        <text>L-tyrosyl-[protein] + ATP = O-(5'-adenylyl)-L-tyrosyl-[protein] + diphosphate</text>
        <dbReference type="Rhea" id="RHEA:54288"/>
        <dbReference type="Rhea" id="RHEA-COMP:10136"/>
        <dbReference type="Rhea" id="RHEA-COMP:13846"/>
        <dbReference type="ChEBI" id="CHEBI:30616"/>
        <dbReference type="ChEBI" id="CHEBI:33019"/>
        <dbReference type="ChEBI" id="CHEBI:46858"/>
        <dbReference type="ChEBI" id="CHEBI:83624"/>
        <dbReference type="EC" id="2.7.7.108"/>
    </reaction>
</comment>
<dbReference type="PANTHER" id="PTHR33571">
    <property type="entry name" value="SSL8005 PROTEIN"/>
    <property type="match status" value="1"/>
</dbReference>
<dbReference type="EMBL" id="CM001555">
    <property type="protein sequence ID" value="EJG06708.1"/>
    <property type="molecule type" value="Genomic_DNA"/>
</dbReference>
<organism evidence="14 15">
    <name type="scientific">Methanofollis liminatans DSM 4140</name>
    <dbReference type="NCBI Taxonomy" id="28892"/>
    <lineage>
        <taxon>Archaea</taxon>
        <taxon>Methanobacteriati</taxon>
        <taxon>Methanobacteriota</taxon>
        <taxon>Stenosarchaea group</taxon>
        <taxon>Methanomicrobia</taxon>
        <taxon>Methanomicrobiales</taxon>
        <taxon>Methanomicrobiaceae</taxon>
        <taxon>Methanofollis</taxon>
    </lineage>
</organism>
<evidence type="ECO:0000313" key="15">
    <source>
        <dbReference type="Proteomes" id="UP000005095"/>
    </source>
</evidence>
<evidence type="ECO:0000256" key="4">
    <source>
        <dbReference type="ARBA" id="ARBA00022695"/>
    </source>
</evidence>
<dbReference type="InterPro" id="IPR043519">
    <property type="entry name" value="NT_sf"/>
</dbReference>
<dbReference type="SUPFAM" id="SSF81301">
    <property type="entry name" value="Nucleotidyltransferase"/>
    <property type="match status" value="1"/>
</dbReference>
<evidence type="ECO:0000256" key="12">
    <source>
        <dbReference type="ARBA" id="ARBA00048696"/>
    </source>
</evidence>
<dbReference type="InterPro" id="IPR052038">
    <property type="entry name" value="Type-VII_TA_antitoxin"/>
</dbReference>
<evidence type="ECO:0000256" key="7">
    <source>
        <dbReference type="ARBA" id="ARBA00022840"/>
    </source>
</evidence>
<evidence type="ECO:0000256" key="8">
    <source>
        <dbReference type="ARBA" id="ARBA00022842"/>
    </source>
</evidence>
<dbReference type="Proteomes" id="UP000005095">
    <property type="component" value="Chromosome"/>
</dbReference>
<evidence type="ECO:0000256" key="2">
    <source>
        <dbReference type="ARBA" id="ARBA00022649"/>
    </source>
</evidence>
<reference evidence="14 15" key="1">
    <citation type="submission" date="2011-08" db="EMBL/GenBank/DDBJ databases">
        <title>The complete genome of Methanofollis liminatans DSM 4140.</title>
        <authorList>
            <consortium name="US DOE Joint Genome Institute (JGI-PGF)"/>
            <person name="Lucas S."/>
            <person name="Han J."/>
            <person name="Lapidus A."/>
            <person name="Bruce D."/>
            <person name="Goodwin L."/>
            <person name="Pitluck S."/>
            <person name="Peters L."/>
            <person name="Kyrpides N."/>
            <person name="Mavromatis K."/>
            <person name="Ivanova N."/>
            <person name="Mikhailova N."/>
            <person name="Lu M."/>
            <person name="Detter J.C."/>
            <person name="Tapia R."/>
            <person name="Han C."/>
            <person name="Land M."/>
            <person name="Hauser L."/>
            <person name="Markowitz V."/>
            <person name="Cheng J.-F."/>
            <person name="Hugenholtz P."/>
            <person name="Woyke T."/>
            <person name="Wu D."/>
            <person name="Spring S."/>
            <person name="Schuler E."/>
            <person name="Brambilla E."/>
            <person name="Klenk H.-P."/>
            <person name="Eisen J.A."/>
        </authorList>
    </citation>
    <scope>NUCLEOTIDE SEQUENCE [LARGE SCALE GENOMIC DNA]</scope>
    <source>
        <strain evidence="14 15">DSM 4140</strain>
    </source>
</reference>
<comment type="cofactor">
    <cofactor evidence="1">
        <name>Mg(2+)</name>
        <dbReference type="ChEBI" id="CHEBI:18420"/>
    </cofactor>
</comment>
<keyword evidence="5" id="KW-0479">Metal-binding</keyword>
<proteinExistence type="inferred from homology"/>
<evidence type="ECO:0000256" key="3">
    <source>
        <dbReference type="ARBA" id="ARBA00022679"/>
    </source>
</evidence>
<evidence type="ECO:0000256" key="10">
    <source>
        <dbReference type="ARBA" id="ARBA00038276"/>
    </source>
</evidence>
<keyword evidence="3" id="KW-0808">Transferase</keyword>
<feature type="domain" description="Polymerase nucleotidyl transferase" evidence="13">
    <location>
        <begin position="15"/>
        <end position="84"/>
    </location>
</feature>
<dbReference type="HOGENOM" id="CLU_130257_10_0_2"/>
<dbReference type="PANTHER" id="PTHR33571:SF14">
    <property type="entry name" value="PROTEIN ADENYLYLTRANSFERASE MJ0435-RELATED"/>
    <property type="match status" value="1"/>
</dbReference>
<dbReference type="GO" id="GO:0005524">
    <property type="term" value="F:ATP binding"/>
    <property type="evidence" value="ECO:0007669"/>
    <property type="project" value="UniProtKB-KW"/>
</dbReference>
<keyword evidence="7" id="KW-0067">ATP-binding</keyword>
<name>J1AP63_9EURY</name>
<accession>J1AP63</accession>
<dbReference type="Gene3D" id="3.30.460.10">
    <property type="entry name" value="Beta Polymerase, domain 2"/>
    <property type="match status" value="1"/>
</dbReference>
<dbReference type="GO" id="GO:0046872">
    <property type="term" value="F:metal ion binding"/>
    <property type="evidence" value="ECO:0007669"/>
    <property type="project" value="UniProtKB-KW"/>
</dbReference>
<keyword evidence="6" id="KW-0547">Nucleotide-binding</keyword>
<dbReference type="GO" id="GO:0070733">
    <property type="term" value="F:AMPylase activity"/>
    <property type="evidence" value="ECO:0007669"/>
    <property type="project" value="UniProtKB-EC"/>
</dbReference>
<evidence type="ECO:0000313" key="14">
    <source>
        <dbReference type="EMBL" id="EJG06708.1"/>
    </source>
</evidence>
<evidence type="ECO:0000259" key="13">
    <source>
        <dbReference type="Pfam" id="PF01909"/>
    </source>
</evidence>
<dbReference type="CDD" id="cd05403">
    <property type="entry name" value="NT_KNTase_like"/>
    <property type="match status" value="1"/>
</dbReference>
<dbReference type="AlphaFoldDB" id="J1AP63"/>
<evidence type="ECO:0000256" key="1">
    <source>
        <dbReference type="ARBA" id="ARBA00001946"/>
    </source>
</evidence>
<dbReference type="OrthoDB" id="61846at2157"/>
<dbReference type="STRING" id="28892.Metli_0744"/>